<evidence type="ECO:0000256" key="1">
    <source>
        <dbReference type="SAM" id="MobiDB-lite"/>
    </source>
</evidence>
<organism evidence="2">
    <name type="scientific">viral metagenome</name>
    <dbReference type="NCBI Taxonomy" id="1070528"/>
    <lineage>
        <taxon>unclassified sequences</taxon>
        <taxon>metagenomes</taxon>
        <taxon>organismal metagenomes</taxon>
    </lineage>
</organism>
<protein>
    <submittedName>
        <fullName evidence="2">Uncharacterized protein</fullName>
    </submittedName>
</protein>
<dbReference type="AlphaFoldDB" id="A0A6C0APY4"/>
<accession>A0A6C0APY4</accession>
<evidence type="ECO:0000313" key="2">
    <source>
        <dbReference type="EMBL" id="QHS81520.1"/>
    </source>
</evidence>
<sequence>MSLSVDPIFRSTQAPYSASVPTCAGTKPETTFNGGVGSACTPLIIRGGKRRSVRKSKKSKKSKKTMKSKKSKKTMKGRKGGQSRKH</sequence>
<reference evidence="2" key="1">
    <citation type="journal article" date="2020" name="Nature">
        <title>Giant virus diversity and host interactions through global metagenomics.</title>
        <authorList>
            <person name="Schulz F."/>
            <person name="Roux S."/>
            <person name="Paez-Espino D."/>
            <person name="Jungbluth S."/>
            <person name="Walsh D.A."/>
            <person name="Denef V.J."/>
            <person name="McMahon K.D."/>
            <person name="Konstantinidis K.T."/>
            <person name="Eloe-Fadrosh E.A."/>
            <person name="Kyrpides N.C."/>
            <person name="Woyke T."/>
        </authorList>
    </citation>
    <scope>NUCLEOTIDE SEQUENCE</scope>
    <source>
        <strain evidence="2">GVMAG-S-1101164-72</strain>
    </source>
</reference>
<feature type="region of interest" description="Disordered" evidence="1">
    <location>
        <begin position="1"/>
        <end position="86"/>
    </location>
</feature>
<feature type="compositionally biased region" description="Basic residues" evidence="1">
    <location>
        <begin position="47"/>
        <end position="86"/>
    </location>
</feature>
<name>A0A6C0APY4_9ZZZZ</name>
<feature type="compositionally biased region" description="Polar residues" evidence="1">
    <location>
        <begin position="10"/>
        <end position="20"/>
    </location>
</feature>
<proteinExistence type="predicted"/>
<dbReference type="EMBL" id="MN740758">
    <property type="protein sequence ID" value="QHS81520.1"/>
    <property type="molecule type" value="Genomic_DNA"/>
</dbReference>